<organism evidence="2 3">
    <name type="scientific">Bradyrhizobium betae</name>
    <dbReference type="NCBI Taxonomy" id="244734"/>
    <lineage>
        <taxon>Bacteria</taxon>
        <taxon>Pseudomonadati</taxon>
        <taxon>Pseudomonadota</taxon>
        <taxon>Alphaproteobacteria</taxon>
        <taxon>Hyphomicrobiales</taxon>
        <taxon>Nitrobacteraceae</taxon>
        <taxon>Bradyrhizobium</taxon>
    </lineage>
</organism>
<dbReference type="OrthoDB" id="8163842at2"/>
<accession>A0A5P6PGZ8</accession>
<feature type="region of interest" description="Disordered" evidence="1">
    <location>
        <begin position="74"/>
        <end position="97"/>
    </location>
</feature>
<dbReference type="AlphaFoldDB" id="A0A5P6PGZ8"/>
<feature type="compositionally biased region" description="Polar residues" evidence="1">
    <location>
        <begin position="83"/>
        <end position="97"/>
    </location>
</feature>
<reference evidence="3" key="1">
    <citation type="submission" date="2019-10" db="EMBL/GenBank/DDBJ databases">
        <title>Complete Genome Sequence of Bradyrhizobium betae type strain PL7HG1T.</title>
        <authorList>
            <person name="Bromfield E.S.P."/>
            <person name="Cloutier S."/>
        </authorList>
    </citation>
    <scope>NUCLEOTIDE SEQUENCE [LARGE SCALE GENOMIC DNA]</scope>
    <source>
        <strain evidence="3">PL7HG1</strain>
        <plasmid evidence="3">pbbpl7hg1</plasmid>
    </source>
</reference>
<sequence>MSAQIGATSAAVRSVVGRLFEIRFGAFTGLAFAAMTLGGCVLPTAPLVGADPADPGVKVAGVGYRSSIAPYTSLRPTAPSGWKEQNQRVAPTPKSGQ</sequence>
<name>A0A5P6PGZ8_9BRAD</name>
<dbReference type="Proteomes" id="UP000325641">
    <property type="component" value="Plasmid pBbPL7HG1"/>
</dbReference>
<geneLocation type="plasmid" evidence="3">
    <name>pbbpl7hg1</name>
</geneLocation>
<evidence type="ECO:0000256" key="1">
    <source>
        <dbReference type="SAM" id="MobiDB-lite"/>
    </source>
</evidence>
<protein>
    <submittedName>
        <fullName evidence="2">Uncharacterized protein</fullName>
    </submittedName>
</protein>
<keyword evidence="2" id="KW-0614">Plasmid</keyword>
<proteinExistence type="predicted"/>
<gene>
    <name evidence="2" type="ORF">F8237_34545</name>
</gene>
<dbReference type="RefSeq" id="WP_151650780.1">
    <property type="nucleotide sequence ID" value="NZ_CP044544.1"/>
</dbReference>
<dbReference type="KEGG" id="bbet:F8237_34545"/>
<dbReference type="EMBL" id="CP044544">
    <property type="protein sequence ID" value="QFI77448.1"/>
    <property type="molecule type" value="Genomic_DNA"/>
</dbReference>
<evidence type="ECO:0000313" key="3">
    <source>
        <dbReference type="Proteomes" id="UP000325641"/>
    </source>
</evidence>
<evidence type="ECO:0000313" key="2">
    <source>
        <dbReference type="EMBL" id="QFI77448.1"/>
    </source>
</evidence>